<evidence type="ECO:0000259" key="1">
    <source>
        <dbReference type="Pfam" id="PF18962"/>
    </source>
</evidence>
<feature type="domain" description="Secretion system C-terminal sorting" evidence="1">
    <location>
        <begin position="641"/>
        <end position="715"/>
    </location>
</feature>
<comment type="caution">
    <text evidence="2">The sequence shown here is derived from an EMBL/GenBank/DDBJ whole genome shotgun (WGS) entry which is preliminary data.</text>
</comment>
<gene>
    <name evidence="2" type="ORF">J0X19_23970</name>
</gene>
<evidence type="ECO:0000313" key="2">
    <source>
        <dbReference type="EMBL" id="MBO0361038.1"/>
    </source>
</evidence>
<keyword evidence="3" id="KW-1185">Reference proteome</keyword>
<dbReference type="InterPro" id="IPR026444">
    <property type="entry name" value="Secre_tail"/>
</dbReference>
<dbReference type="SUPFAM" id="SSF50998">
    <property type="entry name" value="Quinoprotein alcohol dehydrogenase-like"/>
    <property type="match status" value="1"/>
</dbReference>
<sequence>MDPAGNVIVAGLFYGTVVIGRDTLRTVGASNVPDTFLYKADTAGTILWARRIGPATSTQGTGIQDFSEIKTDGQGNTYLAGTYSGTIGIGPTQLSSQGNSDVYLVKFSPTGQQVWARSYGGRNTDVLRQFDVSPNGDVVLSCSFLVYFNVGPFTFSTNSPLLYPDVCLAYINADGSPRWAKALGTNVTDQIALLNFLPSGDVLTLANSAANTVFGLSMPAGQSLLRLHAATGIARWVRPWVPTSGNFHSVVDGVGNLYVAQTNRNGVTLGNGITLPAGNGGQVPVLAMYSEEGLCQWAVAGVTYGATPVAILNEGFTSLQITASGEMAVVSTSTRGGYTLGTDTIASHYTNSSSRPYTYNYLWRLRPVLHTMGTNEPPLWACPGSQLSIPFTTAATFAPTTQFTAQLSDSLGSFLTPLSVGSVTGTSTTSIPVTIPASVPNGRYYRIRVVASGTPALPASGEGRALVIRSTTQAGILTATGTVTVCAGTALPPLRGQATLGTTVQWLLNGQPIAGATTLTYQPTQAGSYSLRAVGSCGTTTSAPVTYTSQPLPVVTLAPFAPMALTQAPFPLTGGTPAGGTYSGPGVTLNTFNPQVAGVGQHTITYTYADPNGCTATTTAVLEVRTILSRLAARNAALLSVYPNPASGLVQLGWSGASSVPATVVVTNALGQVVRTEAVRLSATAPAQLDVRQLPAGAYVVRVQLPQNAITRTLLVQH</sequence>
<organism evidence="2 3">
    <name type="scientific">Hymenobacter telluris</name>
    <dbReference type="NCBI Taxonomy" id="2816474"/>
    <lineage>
        <taxon>Bacteria</taxon>
        <taxon>Pseudomonadati</taxon>
        <taxon>Bacteroidota</taxon>
        <taxon>Cytophagia</taxon>
        <taxon>Cytophagales</taxon>
        <taxon>Hymenobacteraceae</taxon>
        <taxon>Hymenobacter</taxon>
    </lineage>
</organism>
<reference evidence="2" key="1">
    <citation type="submission" date="2021-03" db="EMBL/GenBank/DDBJ databases">
        <authorList>
            <person name="Kim M.K."/>
        </authorList>
    </citation>
    <scope>NUCLEOTIDE SEQUENCE</scope>
    <source>
        <strain evidence="2">BT186</strain>
    </source>
</reference>
<protein>
    <submittedName>
        <fullName evidence="2">T9SS type A sorting domain-containing protein</fullName>
    </submittedName>
</protein>
<dbReference type="Pfam" id="PF18962">
    <property type="entry name" value="Por_Secre_tail"/>
    <property type="match status" value="1"/>
</dbReference>
<dbReference type="EMBL" id="JAFLQZ010000029">
    <property type="protein sequence ID" value="MBO0361038.1"/>
    <property type="molecule type" value="Genomic_DNA"/>
</dbReference>
<dbReference type="InterPro" id="IPR011047">
    <property type="entry name" value="Quinoprotein_ADH-like_sf"/>
</dbReference>
<evidence type="ECO:0000313" key="3">
    <source>
        <dbReference type="Proteomes" id="UP000664144"/>
    </source>
</evidence>
<dbReference type="Proteomes" id="UP000664144">
    <property type="component" value="Unassembled WGS sequence"/>
</dbReference>
<dbReference type="InterPro" id="IPR052918">
    <property type="entry name" value="Motility_Chemotaxis_Reg"/>
</dbReference>
<dbReference type="NCBIfam" id="TIGR04183">
    <property type="entry name" value="Por_Secre_tail"/>
    <property type="match status" value="1"/>
</dbReference>
<dbReference type="PANTHER" id="PTHR35580:SF1">
    <property type="entry name" value="PHYTASE-LIKE DOMAIN-CONTAINING PROTEIN"/>
    <property type="match status" value="1"/>
</dbReference>
<name>A0A939F0Q8_9BACT</name>
<accession>A0A939F0Q8</accession>
<proteinExistence type="predicted"/>
<dbReference type="AlphaFoldDB" id="A0A939F0Q8"/>
<dbReference type="PANTHER" id="PTHR35580">
    <property type="entry name" value="CELL SURFACE GLYCOPROTEIN (S-LAYER PROTEIN)-LIKE PROTEIN"/>
    <property type="match status" value="1"/>
</dbReference>